<proteinExistence type="predicted"/>
<dbReference type="AlphaFoldDB" id="A0AAW1VML2"/>
<reference evidence="1 2" key="1">
    <citation type="journal article" date="2023" name="G3 (Bethesda)">
        <title>A chromosome-length genome assembly and annotation of blackberry (Rubus argutus, cv. 'Hillquist').</title>
        <authorList>
            <person name="Bruna T."/>
            <person name="Aryal R."/>
            <person name="Dudchenko O."/>
            <person name="Sargent D.J."/>
            <person name="Mead D."/>
            <person name="Buti M."/>
            <person name="Cavallini A."/>
            <person name="Hytonen T."/>
            <person name="Andres J."/>
            <person name="Pham M."/>
            <person name="Weisz D."/>
            <person name="Mascagni F."/>
            <person name="Usai G."/>
            <person name="Natali L."/>
            <person name="Bassil N."/>
            <person name="Fernandez G.E."/>
            <person name="Lomsadze A."/>
            <person name="Armour M."/>
            <person name="Olukolu B."/>
            <person name="Poorten T."/>
            <person name="Britton C."/>
            <person name="Davik J."/>
            <person name="Ashrafi H."/>
            <person name="Aiden E.L."/>
            <person name="Borodovsky M."/>
            <person name="Worthington M."/>
        </authorList>
    </citation>
    <scope>NUCLEOTIDE SEQUENCE [LARGE SCALE GENOMIC DNA]</scope>
    <source>
        <strain evidence="1">PI 553951</strain>
    </source>
</reference>
<organism evidence="1 2">
    <name type="scientific">Rubus argutus</name>
    <name type="common">Southern blackberry</name>
    <dbReference type="NCBI Taxonomy" id="59490"/>
    <lineage>
        <taxon>Eukaryota</taxon>
        <taxon>Viridiplantae</taxon>
        <taxon>Streptophyta</taxon>
        <taxon>Embryophyta</taxon>
        <taxon>Tracheophyta</taxon>
        <taxon>Spermatophyta</taxon>
        <taxon>Magnoliopsida</taxon>
        <taxon>eudicotyledons</taxon>
        <taxon>Gunneridae</taxon>
        <taxon>Pentapetalae</taxon>
        <taxon>rosids</taxon>
        <taxon>fabids</taxon>
        <taxon>Rosales</taxon>
        <taxon>Rosaceae</taxon>
        <taxon>Rosoideae</taxon>
        <taxon>Rosoideae incertae sedis</taxon>
        <taxon>Rubus</taxon>
    </lineage>
</organism>
<dbReference type="EMBL" id="JBEDUW010000243">
    <property type="protein sequence ID" value="KAK9903026.1"/>
    <property type="molecule type" value="Genomic_DNA"/>
</dbReference>
<dbReference type="Proteomes" id="UP001457282">
    <property type="component" value="Unassembled WGS sequence"/>
</dbReference>
<gene>
    <name evidence="1" type="ORF">M0R45_001324</name>
</gene>
<protein>
    <submittedName>
        <fullName evidence="1">Uncharacterized protein</fullName>
    </submittedName>
</protein>
<keyword evidence="2" id="KW-1185">Reference proteome</keyword>
<sequence>MFVDRPPAHQPHGKGNHQVAAAIVIPDVQGNSIMASSTNLSYADVLRRRELRIHGDRFVKRSAEAQSSGLDSIEELGELACAGGAWWWEIWDDNYGGDGDGCDSVRSSSVRWPAKDWVTMATKNMAKRLKIDGAATCDSFFESDRPCHDTNNGDAKLGEGPAKSFHVKDYNSTSINQAVW</sequence>
<evidence type="ECO:0000313" key="2">
    <source>
        <dbReference type="Proteomes" id="UP001457282"/>
    </source>
</evidence>
<comment type="caution">
    <text evidence="1">The sequence shown here is derived from an EMBL/GenBank/DDBJ whole genome shotgun (WGS) entry which is preliminary data.</text>
</comment>
<evidence type="ECO:0000313" key="1">
    <source>
        <dbReference type="EMBL" id="KAK9903026.1"/>
    </source>
</evidence>
<name>A0AAW1VML2_RUBAR</name>
<accession>A0AAW1VML2</accession>